<reference evidence="1" key="1">
    <citation type="submission" date="2014-09" db="EMBL/GenBank/DDBJ databases">
        <authorList>
            <person name="Magalhaes I.L.F."/>
            <person name="Oliveira U."/>
            <person name="Santos F.R."/>
            <person name="Vidigal T.H.D.A."/>
            <person name="Brescovit A.D."/>
            <person name="Santos A.J."/>
        </authorList>
    </citation>
    <scope>NUCLEOTIDE SEQUENCE</scope>
    <source>
        <tissue evidence="1">Shoot tissue taken approximately 20 cm above the soil surface</tissue>
    </source>
</reference>
<organism evidence="1">
    <name type="scientific">Arundo donax</name>
    <name type="common">Giant reed</name>
    <name type="synonym">Donax arundinaceus</name>
    <dbReference type="NCBI Taxonomy" id="35708"/>
    <lineage>
        <taxon>Eukaryota</taxon>
        <taxon>Viridiplantae</taxon>
        <taxon>Streptophyta</taxon>
        <taxon>Embryophyta</taxon>
        <taxon>Tracheophyta</taxon>
        <taxon>Spermatophyta</taxon>
        <taxon>Magnoliopsida</taxon>
        <taxon>Liliopsida</taxon>
        <taxon>Poales</taxon>
        <taxon>Poaceae</taxon>
        <taxon>PACMAD clade</taxon>
        <taxon>Arundinoideae</taxon>
        <taxon>Arundineae</taxon>
        <taxon>Arundo</taxon>
    </lineage>
</organism>
<accession>A0A0A9BZZ0</accession>
<proteinExistence type="predicted"/>
<dbReference type="EMBL" id="GBRH01233048">
    <property type="protein sequence ID" value="JAD64847.1"/>
    <property type="molecule type" value="Transcribed_RNA"/>
</dbReference>
<reference evidence="1" key="2">
    <citation type="journal article" date="2015" name="Data Brief">
        <title>Shoot transcriptome of the giant reed, Arundo donax.</title>
        <authorList>
            <person name="Barrero R.A."/>
            <person name="Guerrero F.D."/>
            <person name="Moolhuijzen P."/>
            <person name="Goolsby J.A."/>
            <person name="Tidwell J."/>
            <person name="Bellgard S.E."/>
            <person name="Bellgard M.I."/>
        </authorList>
    </citation>
    <scope>NUCLEOTIDE SEQUENCE</scope>
    <source>
        <tissue evidence="1">Shoot tissue taken approximately 20 cm above the soil surface</tissue>
    </source>
</reference>
<evidence type="ECO:0000313" key="1">
    <source>
        <dbReference type="EMBL" id="JAD64847.1"/>
    </source>
</evidence>
<protein>
    <submittedName>
        <fullName evidence="1">Uncharacterized protein</fullName>
    </submittedName>
</protein>
<name>A0A0A9BZZ0_ARUDO</name>
<sequence length="14" mass="1697">MIAAQWRNPRKKVV</sequence>